<dbReference type="EMBL" id="CP139965">
    <property type="protein sequence ID" value="WQD79028.1"/>
    <property type="molecule type" value="Genomic_DNA"/>
</dbReference>
<dbReference type="Proteomes" id="UP001325479">
    <property type="component" value="Chromosome"/>
</dbReference>
<keyword evidence="3" id="KW-1185">Reference proteome</keyword>
<accession>A0ABZ0WNS0</accession>
<proteinExistence type="predicted"/>
<keyword evidence="1" id="KW-0472">Membrane</keyword>
<evidence type="ECO:0000313" key="3">
    <source>
        <dbReference type="Proteomes" id="UP001325479"/>
    </source>
</evidence>
<feature type="transmembrane region" description="Helical" evidence="1">
    <location>
        <begin position="99"/>
        <end position="119"/>
    </location>
</feature>
<feature type="transmembrane region" description="Helical" evidence="1">
    <location>
        <begin position="6"/>
        <end position="22"/>
    </location>
</feature>
<keyword evidence="1" id="KW-1133">Transmembrane helix</keyword>
<reference evidence="2 3" key="1">
    <citation type="submission" date="2023-12" db="EMBL/GenBank/DDBJ databases">
        <title>Genome sequencing and assembly of bacterial species from a model synthetic community.</title>
        <authorList>
            <person name="Hogle S.L."/>
        </authorList>
    </citation>
    <scope>NUCLEOTIDE SEQUENCE [LARGE SCALE GENOMIC DNA]</scope>
    <source>
        <strain evidence="2 3">HAMBI 2494</strain>
    </source>
</reference>
<evidence type="ECO:0000256" key="1">
    <source>
        <dbReference type="SAM" id="Phobius"/>
    </source>
</evidence>
<sequence length="125" mass="13643">MFKAVAAIVIGVGFLIMTVINIQSTREFVRTSIVVPGEVVRLNAGGFHPEIEFVTRAGEHVAYPQGGIVSRMAVGDRPSVRYLPDNPLPTARIDRFDAIWGNAVFFAVFGLGFIMLGLINLPSRQ</sequence>
<name>A0ABZ0WNS0_9BURK</name>
<gene>
    <name evidence="2" type="ORF">U0042_04795</name>
</gene>
<keyword evidence="1" id="KW-0812">Transmembrane</keyword>
<organism evidence="2 3">
    <name type="scientific">Paraburkholderia kururiensis</name>
    <dbReference type="NCBI Taxonomy" id="984307"/>
    <lineage>
        <taxon>Bacteria</taxon>
        <taxon>Pseudomonadati</taxon>
        <taxon>Pseudomonadota</taxon>
        <taxon>Betaproteobacteria</taxon>
        <taxon>Burkholderiales</taxon>
        <taxon>Burkholderiaceae</taxon>
        <taxon>Paraburkholderia</taxon>
    </lineage>
</organism>
<dbReference type="RefSeq" id="WP_114812926.1">
    <property type="nucleotide sequence ID" value="NZ_CP139965.1"/>
</dbReference>
<protein>
    <submittedName>
        <fullName evidence="2">DUF3592 domain-containing protein</fullName>
    </submittedName>
</protein>
<evidence type="ECO:0000313" key="2">
    <source>
        <dbReference type="EMBL" id="WQD79028.1"/>
    </source>
</evidence>